<comment type="function">
    <text evidence="5">This protein binds to the 23S rRNA, and is important in its secondary structure. It is located near the subunit interface in the base of the L7/L12 stalk, and near the tRNA binding site of the peptidyltransferase center.</text>
</comment>
<dbReference type="FunFam" id="3.90.930.12:FF:000008">
    <property type="entry name" value="50S ribosomal protein L6"/>
    <property type="match status" value="1"/>
</dbReference>
<dbReference type="AlphaFoldDB" id="A0AAF0D189"/>
<dbReference type="NCBIfam" id="NF004037">
    <property type="entry name" value="PRK05518.1"/>
    <property type="match status" value="1"/>
</dbReference>
<dbReference type="GO" id="GO:0003735">
    <property type="term" value="F:structural constituent of ribosome"/>
    <property type="evidence" value="ECO:0007669"/>
    <property type="project" value="UniProtKB-UniRule"/>
</dbReference>
<dbReference type="Proteomes" id="UP000186851">
    <property type="component" value="Chromosome"/>
</dbReference>
<reference evidence="7" key="1">
    <citation type="journal article" date="2017" name="Nature">
        <title>Asgard archaea illuminate the origin of eukaryotic cellular complexity.</title>
        <authorList>
            <person name="Zaremba-Niedzwiedzka K."/>
            <person name="Caceres E.F."/>
            <person name="Saw J.H."/>
            <person name="Backstrom D."/>
            <person name="Juzokaite L."/>
            <person name="Vancaester E."/>
            <person name="Seitz K.W."/>
            <person name="Anantharaman K."/>
            <person name="Starnawski P."/>
            <person name="Kjeldsen K.U."/>
            <person name="Scott M.B."/>
            <person name="Nunoura T."/>
            <person name="Banfield J.F."/>
            <person name="Schramm A."/>
            <person name="Baker B.J."/>
            <person name="Spang A."/>
            <person name="Ettema T.J.G."/>
        </authorList>
    </citation>
    <scope>NUCLEOTIDE SEQUENCE</scope>
    <source>
        <strain evidence="7">LCB_4</strain>
    </source>
</reference>
<gene>
    <name evidence="5" type="primary">rpl6</name>
    <name evidence="7" type="ORF">OdinLCB4_005115</name>
</gene>
<name>A0AAF0D189_ODILC</name>
<dbReference type="InterPro" id="IPR020040">
    <property type="entry name" value="Ribosomal_uL6_a/b-dom"/>
</dbReference>
<dbReference type="PIRSF" id="PIRSF002162">
    <property type="entry name" value="Ribosomal_L6"/>
    <property type="match status" value="1"/>
</dbReference>
<comment type="similarity">
    <text evidence="5">Belongs to the universal ribosomal protein uL6 family.</text>
</comment>
<dbReference type="SUPFAM" id="SSF56053">
    <property type="entry name" value="Ribosomal protein L6"/>
    <property type="match status" value="2"/>
</dbReference>
<dbReference type="InterPro" id="IPR000702">
    <property type="entry name" value="Ribosomal_uL6-like"/>
</dbReference>
<dbReference type="PANTHER" id="PTHR11655:SF16">
    <property type="entry name" value="60S RIBOSOMAL PROTEIN L9"/>
    <property type="match status" value="1"/>
</dbReference>
<dbReference type="KEGG" id="oyw:OdinLCB4_005115"/>
<dbReference type="GO" id="GO:0019843">
    <property type="term" value="F:rRNA binding"/>
    <property type="evidence" value="ECO:0007669"/>
    <property type="project" value="UniProtKB-UniRule"/>
</dbReference>
<keyword evidence="4 5" id="KW-0687">Ribonucleoprotein</keyword>
<dbReference type="NCBIfam" id="TIGR03653">
    <property type="entry name" value="uL6_arch"/>
    <property type="match status" value="1"/>
</dbReference>
<dbReference type="InterPro" id="IPR036789">
    <property type="entry name" value="Ribosomal_uL6-like_a/b-dom_sf"/>
</dbReference>
<sequence>MVKVDYSEKLVTIPADVSVNIEGKIITATGPKGTVKKDFTAAPFKFEIVDNTVKISKNNLNKRELAILGTIASHIKNMFTGVTKGYTYKMKIVYAHFPIAVKVAGADKLQIENFGGERYPRIARILKGVTVRVEGDDLIITGADKEAVSQTAANIQQTCRIKDKDPRVFMDGIYVYQKLEGDEIFWKLI</sequence>
<dbReference type="Pfam" id="PF00347">
    <property type="entry name" value="Ribosomal_L6"/>
    <property type="match status" value="2"/>
</dbReference>
<proteinExistence type="inferred from homology"/>
<keyword evidence="2 5" id="KW-0694">RNA-binding</keyword>
<evidence type="ECO:0000256" key="5">
    <source>
        <dbReference type="HAMAP-Rule" id="MF_01365"/>
    </source>
</evidence>
<dbReference type="GO" id="GO:0022625">
    <property type="term" value="C:cytosolic large ribosomal subunit"/>
    <property type="evidence" value="ECO:0007669"/>
    <property type="project" value="UniProtKB-UniRule"/>
</dbReference>
<evidence type="ECO:0000259" key="6">
    <source>
        <dbReference type="Pfam" id="PF00347"/>
    </source>
</evidence>
<dbReference type="InterPro" id="IPR002359">
    <property type="entry name" value="Ribosomal_uL6_CS2"/>
</dbReference>
<dbReference type="HAMAP" id="MF_01365_A">
    <property type="entry name" value="Ribosomal_uL6_A"/>
    <property type="match status" value="1"/>
</dbReference>
<dbReference type="PANTHER" id="PTHR11655">
    <property type="entry name" value="60S/50S RIBOSOMAL PROTEIN L6/L9"/>
    <property type="match status" value="1"/>
</dbReference>
<keyword evidence="3 5" id="KW-0689">Ribosomal protein</keyword>
<evidence type="ECO:0000313" key="7">
    <source>
        <dbReference type="EMBL" id="WEU39853.1"/>
    </source>
</evidence>
<dbReference type="PROSITE" id="PS00700">
    <property type="entry name" value="RIBOSOMAL_L6_2"/>
    <property type="match status" value="1"/>
</dbReference>
<feature type="domain" description="Large ribosomal subunit protein uL6 alpha-beta" evidence="6">
    <location>
        <begin position="13"/>
        <end position="85"/>
    </location>
</feature>
<evidence type="ECO:0000256" key="4">
    <source>
        <dbReference type="ARBA" id="ARBA00023274"/>
    </source>
</evidence>
<comment type="subunit">
    <text evidence="5">Part of the 50S ribosomal subunit.</text>
</comment>
<dbReference type="Gene3D" id="3.90.930.12">
    <property type="entry name" value="Ribosomal protein L6, alpha-beta domain"/>
    <property type="match status" value="2"/>
</dbReference>
<accession>A0AAF0D189</accession>
<dbReference type="InterPro" id="IPR019907">
    <property type="entry name" value="Ribosomal_uL6_arc"/>
</dbReference>
<evidence type="ECO:0000256" key="2">
    <source>
        <dbReference type="ARBA" id="ARBA00022884"/>
    </source>
</evidence>
<evidence type="ECO:0000256" key="3">
    <source>
        <dbReference type="ARBA" id="ARBA00022980"/>
    </source>
</evidence>
<reference evidence="7" key="2">
    <citation type="journal article" date="2022" name="Nat. Microbiol.">
        <title>A closed Candidatus Odinarchaeum chromosome exposes Asgard archaeal viruses.</title>
        <authorList>
            <person name="Tamarit D."/>
            <person name="Caceres E.F."/>
            <person name="Krupovic M."/>
            <person name="Nijland R."/>
            <person name="Eme L."/>
            <person name="Robinson N.P."/>
            <person name="Ettema T.J.G."/>
        </authorList>
    </citation>
    <scope>NUCLEOTIDE SEQUENCE</scope>
    <source>
        <strain evidence="7">LCB_4</strain>
    </source>
</reference>
<evidence type="ECO:0000313" key="8">
    <source>
        <dbReference type="Proteomes" id="UP000186851"/>
    </source>
</evidence>
<feature type="domain" description="Large ribosomal subunit protein uL6 alpha-beta" evidence="6">
    <location>
        <begin position="97"/>
        <end position="172"/>
    </location>
</feature>
<dbReference type="GO" id="GO:0002181">
    <property type="term" value="P:cytoplasmic translation"/>
    <property type="evidence" value="ECO:0007669"/>
    <property type="project" value="TreeGrafter"/>
</dbReference>
<protein>
    <recommendedName>
        <fullName evidence="5">Large ribosomal subunit protein uL6</fullName>
    </recommendedName>
</protein>
<evidence type="ECO:0000256" key="1">
    <source>
        <dbReference type="ARBA" id="ARBA00022730"/>
    </source>
</evidence>
<dbReference type="EMBL" id="CP091871">
    <property type="protein sequence ID" value="WEU39853.1"/>
    <property type="molecule type" value="Genomic_DNA"/>
</dbReference>
<organism evidence="7 8">
    <name type="scientific">Odinarchaeota yellowstonii (strain LCB_4)</name>
    <dbReference type="NCBI Taxonomy" id="1841599"/>
    <lineage>
        <taxon>Archaea</taxon>
        <taxon>Promethearchaeati</taxon>
        <taxon>Candidatus Odinarchaeota</taxon>
        <taxon>Candidatus Odinarchaeia</taxon>
        <taxon>Candidatus Odinarchaeales</taxon>
        <taxon>Candidatus Odinarchaeaceae</taxon>
        <taxon>Candidatus Odinarchaeum</taxon>
    </lineage>
</organism>
<keyword evidence="1 5" id="KW-0699">rRNA-binding</keyword>